<comment type="caution">
    <text evidence="2">The sequence shown here is derived from an EMBL/GenBank/DDBJ whole genome shotgun (WGS) entry which is preliminary data.</text>
</comment>
<dbReference type="InterPro" id="IPR056906">
    <property type="entry name" value="ORF2/G2P_dom"/>
</dbReference>
<evidence type="ECO:0000313" key="2">
    <source>
        <dbReference type="EMBL" id="HIV98229.1"/>
    </source>
</evidence>
<dbReference type="AlphaFoldDB" id="A0A9D1PSR6"/>
<dbReference type="EMBL" id="DXHU01000002">
    <property type="protein sequence ID" value="HIV98229.1"/>
    <property type="molecule type" value="Genomic_DNA"/>
</dbReference>
<name>A0A9D1PSR6_9SPIO</name>
<proteinExistence type="predicted"/>
<dbReference type="Pfam" id="PF23343">
    <property type="entry name" value="REP_ORF2-G2P"/>
    <property type="match status" value="1"/>
</dbReference>
<feature type="domain" description="Replication-associated protein ORF2/G2P" evidence="1">
    <location>
        <begin position="53"/>
        <end position="155"/>
    </location>
</feature>
<sequence>MRIDGRFHYDVLSHRTTDVWQIPCGKCAACKKNRSKAWALRIMLECLDHDDSAFITLTYEDEFVPVTDEGLLTLKKDDLTRFFKRLRMVLDYPIKYYACGEYGDKFGRPHFHAIVFGLRPEDWIKVSDNWKYGFVKVGDVELASANYVAGYIQKKLYGDLADEVYDGIVPPYSVMSKGIGERYLRKNYDKLVSDGYIMFHGKKLPIPRTFWYYAEKDHRNYYKAQTDRMISSEKRQILMLKKKGIDISQYRKFEEKALASLEYALSSMEKMKK</sequence>
<gene>
    <name evidence="2" type="ORF">IAB12_00405</name>
</gene>
<accession>A0A9D1PSR6</accession>
<organism evidence="2 3">
    <name type="scientific">Candidatus Ornithospirochaeta avicola</name>
    <dbReference type="NCBI Taxonomy" id="2840896"/>
    <lineage>
        <taxon>Bacteria</taxon>
        <taxon>Pseudomonadati</taxon>
        <taxon>Spirochaetota</taxon>
        <taxon>Spirochaetia</taxon>
        <taxon>Spirochaetales</taxon>
        <taxon>Spirochaetaceae</taxon>
        <taxon>Spirochaetaceae incertae sedis</taxon>
        <taxon>Candidatus Ornithospirochaeta</taxon>
    </lineage>
</organism>
<evidence type="ECO:0000313" key="3">
    <source>
        <dbReference type="Proteomes" id="UP000823936"/>
    </source>
</evidence>
<dbReference type="Proteomes" id="UP000823936">
    <property type="component" value="Unassembled WGS sequence"/>
</dbReference>
<protein>
    <recommendedName>
        <fullName evidence="1">Replication-associated protein ORF2/G2P domain-containing protein</fullName>
    </recommendedName>
</protein>
<reference evidence="2" key="2">
    <citation type="submission" date="2021-04" db="EMBL/GenBank/DDBJ databases">
        <authorList>
            <person name="Gilroy R."/>
        </authorList>
    </citation>
    <scope>NUCLEOTIDE SEQUENCE</scope>
    <source>
        <strain evidence="2">Gambia11-129</strain>
    </source>
</reference>
<reference evidence="2" key="1">
    <citation type="journal article" date="2021" name="PeerJ">
        <title>Extensive microbial diversity within the chicken gut microbiome revealed by metagenomics and culture.</title>
        <authorList>
            <person name="Gilroy R."/>
            <person name="Ravi A."/>
            <person name="Getino M."/>
            <person name="Pursley I."/>
            <person name="Horton D.L."/>
            <person name="Alikhan N.F."/>
            <person name="Baker D."/>
            <person name="Gharbi K."/>
            <person name="Hall N."/>
            <person name="Watson M."/>
            <person name="Adriaenssens E.M."/>
            <person name="Foster-Nyarko E."/>
            <person name="Jarju S."/>
            <person name="Secka A."/>
            <person name="Antonio M."/>
            <person name="Oren A."/>
            <person name="Chaudhuri R.R."/>
            <person name="La Ragione R."/>
            <person name="Hildebrand F."/>
            <person name="Pallen M.J."/>
        </authorList>
    </citation>
    <scope>NUCLEOTIDE SEQUENCE</scope>
    <source>
        <strain evidence="2">Gambia11-129</strain>
    </source>
</reference>
<evidence type="ECO:0000259" key="1">
    <source>
        <dbReference type="Pfam" id="PF23343"/>
    </source>
</evidence>